<sequence>MVKNILKSALAFLGAFFLFAVLANGMNFLLIDSLFAFSGYPRFPATPANPLYVLFPLVFMFFSFPALTLISVQRQFSLKKRFLLLLESHAFFFFWQVLFWSAFCFFTLHQAHVILQFLLGYSPKIDASLTSIFMPLILTRLMPVFAFFFICFSFRTTLFLLKDEERKLSVPKEDNDNFSFSLKEIERAFTLADFGNVFFLLLVLVMFLPPDYAKYFPKLCSLPVIFLLCPLQYYIVHLYRKEKRKSLLLPGIFLQFFILGITLFLEDSTYQLVFIAYFLIQALAYYYFIRYGKDFFTAQ</sequence>
<dbReference type="EMBL" id="CP065938">
    <property type="protein sequence ID" value="UWX05205.1"/>
    <property type="molecule type" value="Genomic_DNA"/>
</dbReference>
<protein>
    <submittedName>
        <fullName evidence="2">Uncharacterized protein</fullName>
    </submittedName>
</protein>
<evidence type="ECO:0000256" key="1">
    <source>
        <dbReference type="SAM" id="Phobius"/>
    </source>
</evidence>
<proteinExistence type="predicted"/>
<evidence type="ECO:0000313" key="2">
    <source>
        <dbReference type="EMBL" id="UWX05205.1"/>
    </source>
</evidence>
<dbReference type="Proteomes" id="UP001058120">
    <property type="component" value="Chromosome"/>
</dbReference>
<evidence type="ECO:0000313" key="3">
    <source>
        <dbReference type="Proteomes" id="UP001058120"/>
    </source>
</evidence>
<keyword evidence="1" id="KW-0812">Transmembrane</keyword>
<gene>
    <name evidence="2" type="ORF">JBF11_07010</name>
</gene>
<name>A0ABY5XZ84_9BACT</name>
<organism evidence="2 3">
    <name type="scientific">Taurinivorans muris</name>
    <dbReference type="NCBI Taxonomy" id="2787751"/>
    <lineage>
        <taxon>Bacteria</taxon>
        <taxon>Pseudomonadati</taxon>
        <taxon>Thermodesulfobacteriota</taxon>
        <taxon>Desulfovibrionia</taxon>
        <taxon>Desulfovibrionales</taxon>
        <taxon>Desulfovibrionaceae</taxon>
        <taxon>Taurinivorans</taxon>
    </lineage>
</organism>
<feature type="transmembrane region" description="Helical" evidence="1">
    <location>
        <begin position="247"/>
        <end position="265"/>
    </location>
</feature>
<feature type="transmembrane region" description="Helical" evidence="1">
    <location>
        <begin position="271"/>
        <end position="289"/>
    </location>
</feature>
<reference evidence="2" key="1">
    <citation type="submission" date="2020-12" db="EMBL/GenBank/DDBJ databases">
        <title>Taurinivorans muris gen. nov., sp. nov., fundamental and realized metabolic niche of a ubiquitous sulfidogenic bacterium in the murine intestine.</title>
        <authorList>
            <person name="Ye H."/>
            <person name="Hanson B.T."/>
            <person name="Loy A."/>
        </authorList>
    </citation>
    <scope>NUCLEOTIDE SEQUENCE</scope>
    <source>
        <strain evidence="2">LT0009</strain>
    </source>
</reference>
<feature type="transmembrane region" description="Helical" evidence="1">
    <location>
        <begin position="188"/>
        <end position="209"/>
    </location>
</feature>
<accession>A0ABY5XZ84</accession>
<feature type="transmembrane region" description="Helical" evidence="1">
    <location>
        <begin position="215"/>
        <end position="235"/>
    </location>
</feature>
<feature type="transmembrane region" description="Helical" evidence="1">
    <location>
        <begin position="49"/>
        <end position="70"/>
    </location>
</feature>
<feature type="transmembrane region" description="Helical" evidence="1">
    <location>
        <begin position="128"/>
        <end position="152"/>
    </location>
</feature>
<dbReference type="RefSeq" id="WP_334314771.1">
    <property type="nucleotide sequence ID" value="NZ_CP065938.1"/>
</dbReference>
<keyword evidence="1" id="KW-0472">Membrane</keyword>
<keyword evidence="3" id="KW-1185">Reference proteome</keyword>
<feature type="transmembrane region" description="Helical" evidence="1">
    <location>
        <begin position="82"/>
        <end position="108"/>
    </location>
</feature>
<keyword evidence="1" id="KW-1133">Transmembrane helix</keyword>